<name>A0ABD2A9I5_VESSQ</name>
<dbReference type="EMBL" id="JAUDFV010000153">
    <property type="protein sequence ID" value="KAL2716962.1"/>
    <property type="molecule type" value="Genomic_DNA"/>
</dbReference>
<feature type="transmembrane region" description="Helical" evidence="2">
    <location>
        <begin position="47"/>
        <end position="69"/>
    </location>
</feature>
<dbReference type="Gene3D" id="3.40.30.10">
    <property type="entry name" value="Glutaredoxin"/>
    <property type="match status" value="2"/>
</dbReference>
<dbReference type="PANTHER" id="PTHR46497">
    <property type="entry name" value="THIOREDOXIN DOMAIN-CONTAINING PROTEIN 11"/>
    <property type="match status" value="1"/>
</dbReference>
<dbReference type="SUPFAM" id="SSF52833">
    <property type="entry name" value="Thioredoxin-like"/>
    <property type="match status" value="2"/>
</dbReference>
<feature type="region of interest" description="Disordered" evidence="1">
    <location>
        <begin position="1"/>
        <end position="32"/>
    </location>
</feature>
<dbReference type="PANTHER" id="PTHR46497:SF1">
    <property type="entry name" value="THIOREDOXIN DOMAIN-CONTAINING PROTEIN 11"/>
    <property type="match status" value="1"/>
</dbReference>
<dbReference type="Pfam" id="PF00085">
    <property type="entry name" value="Thioredoxin"/>
    <property type="match status" value="2"/>
</dbReference>
<dbReference type="InterPro" id="IPR013766">
    <property type="entry name" value="Thioredoxin_domain"/>
</dbReference>
<reference evidence="4 5" key="1">
    <citation type="journal article" date="2024" name="Ann. Entomol. Soc. Am.">
        <title>Genomic analyses of the southern and eastern yellowjacket wasps (Hymenoptera: Vespidae) reveal evolutionary signatures of social life.</title>
        <authorList>
            <person name="Catto M.A."/>
            <person name="Caine P.B."/>
            <person name="Orr S.E."/>
            <person name="Hunt B.G."/>
            <person name="Goodisman M.A.D."/>
        </authorList>
    </citation>
    <scope>NUCLEOTIDE SEQUENCE [LARGE SCALE GENOMIC DNA]</scope>
    <source>
        <strain evidence="4">233</strain>
        <tissue evidence="4">Head and thorax</tissue>
    </source>
</reference>
<keyword evidence="2" id="KW-1133">Transmembrane helix</keyword>
<comment type="caution">
    <text evidence="4">The sequence shown here is derived from an EMBL/GenBank/DDBJ whole genome shotgun (WGS) entry which is preliminary data.</text>
</comment>
<dbReference type="InterPro" id="IPR036249">
    <property type="entry name" value="Thioredoxin-like_sf"/>
</dbReference>
<dbReference type="InterPro" id="IPR052792">
    <property type="entry name" value="Thioredoxin_dom-contain_11"/>
</dbReference>
<evidence type="ECO:0000256" key="1">
    <source>
        <dbReference type="SAM" id="MobiDB-lite"/>
    </source>
</evidence>
<feature type="domain" description="Thioredoxin" evidence="3">
    <location>
        <begin position="107"/>
        <end position="195"/>
    </location>
</feature>
<keyword evidence="2" id="KW-0472">Membrane</keyword>
<organism evidence="4 5">
    <name type="scientific">Vespula squamosa</name>
    <name type="common">Southern yellow jacket</name>
    <name type="synonym">Wasp</name>
    <dbReference type="NCBI Taxonomy" id="30214"/>
    <lineage>
        <taxon>Eukaryota</taxon>
        <taxon>Metazoa</taxon>
        <taxon>Ecdysozoa</taxon>
        <taxon>Arthropoda</taxon>
        <taxon>Hexapoda</taxon>
        <taxon>Insecta</taxon>
        <taxon>Pterygota</taxon>
        <taxon>Neoptera</taxon>
        <taxon>Endopterygota</taxon>
        <taxon>Hymenoptera</taxon>
        <taxon>Apocrita</taxon>
        <taxon>Aculeata</taxon>
        <taxon>Vespoidea</taxon>
        <taxon>Vespidae</taxon>
        <taxon>Vespinae</taxon>
        <taxon>Vespula</taxon>
    </lineage>
</organism>
<feature type="compositionally biased region" description="Polar residues" evidence="1">
    <location>
        <begin position="16"/>
        <end position="32"/>
    </location>
</feature>
<evidence type="ECO:0000259" key="3">
    <source>
        <dbReference type="Pfam" id="PF00085"/>
    </source>
</evidence>
<keyword evidence="2" id="KW-0812">Transmembrane</keyword>
<accession>A0ABD2A9I5</accession>
<evidence type="ECO:0000256" key="2">
    <source>
        <dbReference type="SAM" id="Phobius"/>
    </source>
</evidence>
<proteinExistence type="predicted"/>
<dbReference type="CDD" id="cd02981">
    <property type="entry name" value="PDI_b_family"/>
    <property type="match status" value="1"/>
</dbReference>
<evidence type="ECO:0000313" key="5">
    <source>
        <dbReference type="Proteomes" id="UP001607302"/>
    </source>
</evidence>
<protein>
    <submittedName>
        <fullName evidence="4">Thioredoxin domain-containing protein 11</fullName>
    </submittedName>
</protein>
<evidence type="ECO:0000313" key="4">
    <source>
        <dbReference type="EMBL" id="KAL2716962.1"/>
    </source>
</evidence>
<feature type="domain" description="Thioredoxin" evidence="3">
    <location>
        <begin position="666"/>
        <end position="747"/>
    </location>
</feature>
<keyword evidence="5" id="KW-1185">Reference proteome</keyword>
<gene>
    <name evidence="4" type="ORF">V1478_012662</name>
</gene>
<sequence>MSSEARETSPLRNADNLRSTIPDSGSNNVAKELSQSSTIEQKLASKMFSYATEIICFILAVMFTALAALHSSPPKISKPPAARPFFNQSSIVLDFYKGHLSAMIERVTNTEFSFVMFYAPWDAESQVLRDEFEKVAEYYYPQIFFAAINCWHPNSECRSQYNKIQSYPVLILYPARDSGVQYRGIRTAPYMIRFLHAFINPIIRITSKEYVKQLLVTYDVSVVIVGYFNFTGVATSPGYKEFYKSAIRSLEKDPNRELAFAAVTNALSSQSNYGIIKSPSASLFMWNETLNYPNDKEWTPENILNWITSSIHQPTLWLQPPGIKALTLAPYLQEGPVFFLFTPRNPLHYENYNYNLIREVGLQYYNCANSLSVKDIIMRLQHKRYTAMSRYIKKSEKCTHLVSENEMKKNEPTISVSVQQWINSTCCAKIFMNKCVLCKKEVLNSVDKELSVCTIHEKNAYVCKKIDIFTIPMLENTQTEQEFCCNQDHISTNLHESMDFKSSEYKILQSDENDQQSPIAIKHALLKENCKRWFAAHRYHEPVFPQDSSEKSNISLTKSLCSINKSLSLIAIDSLHYFHFAEGLGIDVLKKKDKTAAIILDVAQESEYVMQEDFNKNAVIEFINNYTQGFLQRTLRSDNSRCFVQKFKNKIKCDQKNTLKICIPDLTSETFLDTILDATKDVVVMYYSPYCAFCSAISYVYLMVAHYLFAMDHLMFVRIDGDNNDLPWEYSMDRFPSILFFPARRKEDSTVFPFSLPINIPNLLNYVLANLDGDSRIEALTNICLLNASDPPDKCIIRIRWLCLEIIEQLLHDYRKLRRHLNFIDQRIARNKKKIILLKLEHIRYIHLILGSTIDLAEDQHIVHTIRRKFKEYYKILRLLELDSKIMSNKTKIMRIVQKTSTPKGKILKNEL</sequence>
<dbReference type="AlphaFoldDB" id="A0ABD2A9I5"/>
<dbReference type="Proteomes" id="UP001607302">
    <property type="component" value="Unassembled WGS sequence"/>
</dbReference>